<dbReference type="PROSITE" id="PS50106">
    <property type="entry name" value="PDZ"/>
    <property type="match status" value="1"/>
</dbReference>
<dbReference type="Pfam" id="PF00595">
    <property type="entry name" value="PDZ"/>
    <property type="match status" value="1"/>
</dbReference>
<keyword evidence="4" id="KW-1185">Reference proteome</keyword>
<organism evidence="4 5">
    <name type="scientific">Steinernema glaseri</name>
    <dbReference type="NCBI Taxonomy" id="37863"/>
    <lineage>
        <taxon>Eukaryota</taxon>
        <taxon>Metazoa</taxon>
        <taxon>Ecdysozoa</taxon>
        <taxon>Nematoda</taxon>
        <taxon>Chromadorea</taxon>
        <taxon>Rhabditida</taxon>
        <taxon>Tylenchina</taxon>
        <taxon>Panagrolaimomorpha</taxon>
        <taxon>Strongyloidoidea</taxon>
        <taxon>Steinernematidae</taxon>
        <taxon>Steinernema</taxon>
    </lineage>
</organism>
<dbReference type="WBParaSite" id="L893_g817.t1">
    <property type="protein sequence ID" value="L893_g817.t1"/>
    <property type="gene ID" value="L893_g817"/>
</dbReference>
<evidence type="ECO:0000259" key="3">
    <source>
        <dbReference type="PROSITE" id="PS50106"/>
    </source>
</evidence>
<keyword evidence="2" id="KW-1133">Transmembrane helix</keyword>
<dbReference type="Proteomes" id="UP000095287">
    <property type="component" value="Unplaced"/>
</dbReference>
<name>A0A1I8AR09_9BILA</name>
<proteinExistence type="predicted"/>
<dbReference type="AlphaFoldDB" id="A0A1I8AR09"/>
<dbReference type="InterPro" id="IPR036034">
    <property type="entry name" value="PDZ_sf"/>
</dbReference>
<evidence type="ECO:0000256" key="2">
    <source>
        <dbReference type="SAM" id="Phobius"/>
    </source>
</evidence>
<feature type="region of interest" description="Disordered" evidence="1">
    <location>
        <begin position="63"/>
        <end position="119"/>
    </location>
</feature>
<keyword evidence="2" id="KW-0472">Membrane</keyword>
<feature type="domain" description="PDZ" evidence="3">
    <location>
        <begin position="28"/>
        <end position="75"/>
    </location>
</feature>
<sequence length="427" mass="45871">MASGAVIRLETVESAASPPTLREDGFAVVRVDKTSDGLGFSIVGGSDDNHIPGDSSIFVSRVKPGGPAEAHLQEGIRDQSRANGLLLERRPDRLRQRSTSRGHDPRRGGRHPPGTPMKGPTIRVDFHLLPLPSAIPFSPRASMHKEAAADGLLSYVTSCTRSFARALHVSSMRRGPTSPFPRLVKQLAPMDFAPSGRRHTCDVSAARPALSLSPVPPCGMPSAFLASCYFSCLRNRCFDCLTTRLQRPSDYKPTGSSSTKVSSTPTPCDSPKSAPRSILKKGGSPMATTMTVTTTDGSSRYSAAHITGDFSSETAVKEIFKNNLNNSALENFASSSSTFSERDSLYNGGFIHKHEEPDDEDNMSMSTASVAPSTTSYYEEVRRVPAESSGIIDASNPSLFIEGLVVFLGIAAIGATAFGTYRYFSRR</sequence>
<protein>
    <submittedName>
        <fullName evidence="5">PDZ domain-containing protein</fullName>
    </submittedName>
</protein>
<dbReference type="SUPFAM" id="SSF50156">
    <property type="entry name" value="PDZ domain-like"/>
    <property type="match status" value="1"/>
</dbReference>
<reference evidence="5" key="1">
    <citation type="submission" date="2016-11" db="UniProtKB">
        <authorList>
            <consortium name="WormBaseParasite"/>
        </authorList>
    </citation>
    <scope>IDENTIFICATION</scope>
</reference>
<evidence type="ECO:0000313" key="5">
    <source>
        <dbReference type="WBParaSite" id="L893_g817.t1"/>
    </source>
</evidence>
<accession>A0A1I8AR09</accession>
<feature type="compositionally biased region" description="Basic and acidic residues" evidence="1">
    <location>
        <begin position="71"/>
        <end position="80"/>
    </location>
</feature>
<feature type="region of interest" description="Disordered" evidence="1">
    <location>
        <begin position="249"/>
        <end position="294"/>
    </location>
</feature>
<feature type="compositionally biased region" description="Basic and acidic residues" evidence="1">
    <location>
        <begin position="87"/>
        <end position="107"/>
    </location>
</feature>
<feature type="compositionally biased region" description="Low complexity" evidence="1">
    <location>
        <begin position="253"/>
        <end position="267"/>
    </location>
</feature>
<keyword evidence="2" id="KW-0812">Transmembrane</keyword>
<evidence type="ECO:0000313" key="4">
    <source>
        <dbReference type="Proteomes" id="UP000095287"/>
    </source>
</evidence>
<feature type="transmembrane region" description="Helical" evidence="2">
    <location>
        <begin position="399"/>
        <end position="424"/>
    </location>
</feature>
<dbReference type="InterPro" id="IPR001478">
    <property type="entry name" value="PDZ"/>
</dbReference>
<dbReference type="Gene3D" id="2.30.42.10">
    <property type="match status" value="1"/>
</dbReference>
<evidence type="ECO:0000256" key="1">
    <source>
        <dbReference type="SAM" id="MobiDB-lite"/>
    </source>
</evidence>